<keyword evidence="4 6" id="KW-1133">Transmembrane helix</keyword>
<evidence type="ECO:0000256" key="2">
    <source>
        <dbReference type="ARBA" id="ARBA00022475"/>
    </source>
</evidence>
<evidence type="ECO:0000256" key="6">
    <source>
        <dbReference type="SAM" id="Phobius"/>
    </source>
</evidence>
<comment type="caution">
    <text evidence="7">The sequence shown here is derived from an EMBL/GenBank/DDBJ whole genome shotgun (WGS) entry which is preliminary data.</text>
</comment>
<evidence type="ECO:0000313" key="8">
    <source>
        <dbReference type="Proteomes" id="UP000183496"/>
    </source>
</evidence>
<feature type="transmembrane region" description="Helical" evidence="6">
    <location>
        <begin position="20"/>
        <end position="39"/>
    </location>
</feature>
<keyword evidence="8" id="KW-1185">Reference proteome</keyword>
<comment type="subcellular location">
    <subcellularLocation>
        <location evidence="1">Cell membrane</location>
        <topology evidence="1">Multi-pass membrane protein</topology>
    </subcellularLocation>
</comment>
<evidence type="ECO:0000256" key="4">
    <source>
        <dbReference type="ARBA" id="ARBA00022989"/>
    </source>
</evidence>
<dbReference type="PANTHER" id="PTHR30250">
    <property type="entry name" value="PST FAMILY PREDICTED COLANIC ACID TRANSPORTER"/>
    <property type="match status" value="1"/>
</dbReference>
<evidence type="ECO:0000256" key="5">
    <source>
        <dbReference type="ARBA" id="ARBA00023136"/>
    </source>
</evidence>
<feature type="transmembrane region" description="Helical" evidence="6">
    <location>
        <begin position="289"/>
        <end position="304"/>
    </location>
</feature>
<name>A0AAJ4W189_MYRPR</name>
<proteinExistence type="predicted"/>
<feature type="transmembrane region" description="Helical" evidence="6">
    <location>
        <begin position="249"/>
        <end position="268"/>
    </location>
</feature>
<keyword evidence="3 6" id="KW-0812">Transmembrane</keyword>
<feature type="transmembrane region" description="Helical" evidence="6">
    <location>
        <begin position="45"/>
        <end position="65"/>
    </location>
</feature>
<reference evidence="7 8" key="1">
    <citation type="submission" date="2016-10" db="EMBL/GenBank/DDBJ databases">
        <authorList>
            <person name="Varghese N."/>
            <person name="Submissions S."/>
        </authorList>
    </citation>
    <scope>NUCLEOTIDE SEQUENCE [LARGE SCALE GENOMIC DNA]</scope>
    <source>
        <strain evidence="8">DSM 19823 / KCTC 23066 / CCTCC M 208030 / D25</strain>
    </source>
</reference>
<feature type="transmembrane region" description="Helical" evidence="6">
    <location>
        <begin position="77"/>
        <end position="99"/>
    </location>
</feature>
<dbReference type="RefSeq" id="WP_041895000.1">
    <property type="nucleotide sequence ID" value="NZ_CP010817.1"/>
</dbReference>
<dbReference type="KEGG" id="mpw:MPR_3642"/>
<evidence type="ECO:0000313" key="7">
    <source>
        <dbReference type="EMBL" id="SEQ08916.1"/>
    </source>
</evidence>
<gene>
    <name evidence="7" type="ORF">SAMN04488089_101512</name>
</gene>
<feature type="transmembrane region" description="Helical" evidence="6">
    <location>
        <begin position="353"/>
        <end position="372"/>
    </location>
</feature>
<sequence length="407" mass="45440">MNREFIKNIIINNLSLGLQFGSRWLLSIVLLATLGIIPFGIFSFIYSLANILVSVLPFGSQFYLIKEANIDKDNSKELQASILVLAILSSLVFGVIFVLDLLGVNSYGYVIYLGWILGVVFSINNILFSYLKGIGQFGFELKINVVFSLLIFALMGYLIYVETLGINTIFYLLILFNLLTTVTFLNLSKGISLFEGITGLLTKKQLLTVWKARQYYGLQDIVTASFVQGGMLLLPLLVQGDVYGTYRGLLLIVAPFALLNLAFSQVLLNQIKNVSFAEKGKVFHSLQKIAVPILVLILGVMYVFREFVLEKIAKLVLTETINQAYIGVLGIILFSFIYSGYEMLLVALNKQKIRFLIMVIGAVFNLISIFTLLPRYGIVGAIGTNLISTFVVFALILWSGEKQLKKY</sequence>
<organism evidence="7 8">
    <name type="scientific">Myroides profundi</name>
    <dbReference type="NCBI Taxonomy" id="480520"/>
    <lineage>
        <taxon>Bacteria</taxon>
        <taxon>Pseudomonadati</taxon>
        <taxon>Bacteroidota</taxon>
        <taxon>Flavobacteriia</taxon>
        <taxon>Flavobacteriales</taxon>
        <taxon>Flavobacteriaceae</taxon>
        <taxon>Myroides</taxon>
    </lineage>
</organism>
<feature type="transmembrane region" description="Helical" evidence="6">
    <location>
        <begin position="378"/>
        <end position="398"/>
    </location>
</feature>
<feature type="transmembrane region" description="Helical" evidence="6">
    <location>
        <begin position="111"/>
        <end position="131"/>
    </location>
</feature>
<feature type="transmembrane region" description="Helical" evidence="6">
    <location>
        <begin position="215"/>
        <end position="237"/>
    </location>
</feature>
<dbReference type="EMBL" id="FOFY01000001">
    <property type="protein sequence ID" value="SEQ08916.1"/>
    <property type="molecule type" value="Genomic_DNA"/>
</dbReference>
<keyword evidence="2" id="KW-1003">Cell membrane</keyword>
<accession>A0AAJ4W189</accession>
<protein>
    <submittedName>
        <fullName evidence="7">Membrane protein involved in the export of O-antigen and teichoic acid</fullName>
    </submittedName>
</protein>
<feature type="transmembrane region" description="Helical" evidence="6">
    <location>
        <begin position="169"/>
        <end position="194"/>
    </location>
</feature>
<dbReference type="GO" id="GO:0005886">
    <property type="term" value="C:plasma membrane"/>
    <property type="evidence" value="ECO:0007669"/>
    <property type="project" value="UniProtKB-SubCell"/>
</dbReference>
<dbReference type="Proteomes" id="UP000183496">
    <property type="component" value="Unassembled WGS sequence"/>
</dbReference>
<dbReference type="InterPro" id="IPR050833">
    <property type="entry name" value="Poly_Biosynth_Transport"/>
</dbReference>
<feature type="transmembrane region" description="Helical" evidence="6">
    <location>
        <begin position="324"/>
        <end position="341"/>
    </location>
</feature>
<dbReference type="AlphaFoldDB" id="A0AAJ4W189"/>
<feature type="transmembrane region" description="Helical" evidence="6">
    <location>
        <begin position="143"/>
        <end position="163"/>
    </location>
</feature>
<evidence type="ECO:0000256" key="1">
    <source>
        <dbReference type="ARBA" id="ARBA00004651"/>
    </source>
</evidence>
<keyword evidence="5 6" id="KW-0472">Membrane</keyword>
<evidence type="ECO:0000256" key="3">
    <source>
        <dbReference type="ARBA" id="ARBA00022692"/>
    </source>
</evidence>
<dbReference type="PANTHER" id="PTHR30250:SF11">
    <property type="entry name" value="O-ANTIGEN TRANSPORTER-RELATED"/>
    <property type="match status" value="1"/>
</dbReference>